<protein>
    <submittedName>
        <fullName evidence="4">Monocarboxylate transporter 5</fullName>
    </submittedName>
</protein>
<feature type="transmembrane region" description="Helical" evidence="2">
    <location>
        <begin position="490"/>
        <end position="509"/>
    </location>
</feature>
<dbReference type="EMBL" id="NEDP02000107">
    <property type="protein sequence ID" value="OWF56686.1"/>
    <property type="molecule type" value="Genomic_DNA"/>
</dbReference>
<dbReference type="InterPro" id="IPR011701">
    <property type="entry name" value="MFS"/>
</dbReference>
<feature type="transmembrane region" description="Helical" evidence="2">
    <location>
        <begin position="141"/>
        <end position="164"/>
    </location>
</feature>
<evidence type="ECO:0000256" key="2">
    <source>
        <dbReference type="SAM" id="Phobius"/>
    </source>
</evidence>
<comment type="subcellular location">
    <subcellularLocation>
        <location evidence="1">Membrane</location>
        <topology evidence="1">Multi-pass membrane protein</topology>
    </subcellularLocation>
</comment>
<dbReference type="AlphaFoldDB" id="A0A210R708"/>
<dbReference type="InterPro" id="IPR020846">
    <property type="entry name" value="MFS_dom"/>
</dbReference>
<dbReference type="PANTHER" id="PTHR11360:SF306">
    <property type="entry name" value="RE01051P"/>
    <property type="match status" value="1"/>
</dbReference>
<feature type="domain" description="Major facilitator superfamily (MFS) profile" evidence="3">
    <location>
        <begin position="359"/>
        <end position="549"/>
    </location>
</feature>
<dbReference type="InterPro" id="IPR050327">
    <property type="entry name" value="Proton-linked_MCT"/>
</dbReference>
<feature type="transmembrane region" description="Helical" evidence="2">
    <location>
        <begin position="107"/>
        <end position="129"/>
    </location>
</feature>
<feature type="transmembrane region" description="Helical" evidence="2">
    <location>
        <begin position="456"/>
        <end position="478"/>
    </location>
</feature>
<evidence type="ECO:0000313" key="5">
    <source>
        <dbReference type="Proteomes" id="UP000242188"/>
    </source>
</evidence>
<keyword evidence="2" id="KW-0812">Transmembrane</keyword>
<reference evidence="4 5" key="1">
    <citation type="journal article" date="2017" name="Nat. Ecol. Evol.">
        <title>Scallop genome provides insights into evolution of bilaterian karyotype and development.</title>
        <authorList>
            <person name="Wang S."/>
            <person name="Zhang J."/>
            <person name="Jiao W."/>
            <person name="Li J."/>
            <person name="Xun X."/>
            <person name="Sun Y."/>
            <person name="Guo X."/>
            <person name="Huan P."/>
            <person name="Dong B."/>
            <person name="Zhang L."/>
            <person name="Hu X."/>
            <person name="Sun X."/>
            <person name="Wang J."/>
            <person name="Zhao C."/>
            <person name="Wang Y."/>
            <person name="Wang D."/>
            <person name="Huang X."/>
            <person name="Wang R."/>
            <person name="Lv J."/>
            <person name="Li Y."/>
            <person name="Zhang Z."/>
            <person name="Liu B."/>
            <person name="Lu W."/>
            <person name="Hui Y."/>
            <person name="Liang J."/>
            <person name="Zhou Z."/>
            <person name="Hou R."/>
            <person name="Li X."/>
            <person name="Liu Y."/>
            <person name="Li H."/>
            <person name="Ning X."/>
            <person name="Lin Y."/>
            <person name="Zhao L."/>
            <person name="Xing Q."/>
            <person name="Dou J."/>
            <person name="Li Y."/>
            <person name="Mao J."/>
            <person name="Guo H."/>
            <person name="Dou H."/>
            <person name="Li T."/>
            <person name="Mu C."/>
            <person name="Jiang W."/>
            <person name="Fu Q."/>
            <person name="Fu X."/>
            <person name="Miao Y."/>
            <person name="Liu J."/>
            <person name="Yu Q."/>
            <person name="Li R."/>
            <person name="Liao H."/>
            <person name="Li X."/>
            <person name="Kong Y."/>
            <person name="Jiang Z."/>
            <person name="Chourrout D."/>
            <person name="Li R."/>
            <person name="Bao Z."/>
        </authorList>
    </citation>
    <scope>NUCLEOTIDE SEQUENCE [LARGE SCALE GENOMIC DNA]</scope>
    <source>
        <strain evidence="4 5">PY_sf001</strain>
    </source>
</reference>
<dbReference type="PROSITE" id="PS50850">
    <property type="entry name" value="MFS"/>
    <property type="match status" value="1"/>
</dbReference>
<keyword evidence="2" id="KW-0472">Membrane</keyword>
<evidence type="ECO:0000259" key="3">
    <source>
        <dbReference type="PROSITE" id="PS50850"/>
    </source>
</evidence>
<gene>
    <name evidence="4" type="ORF">KP79_PYT20142</name>
</gene>
<dbReference type="PANTHER" id="PTHR11360">
    <property type="entry name" value="MONOCARBOXYLATE TRANSPORTER"/>
    <property type="match status" value="1"/>
</dbReference>
<accession>A0A210R708</accession>
<feature type="transmembrane region" description="Helical" evidence="2">
    <location>
        <begin position="83"/>
        <end position="101"/>
    </location>
</feature>
<dbReference type="GO" id="GO:0008028">
    <property type="term" value="F:monocarboxylic acid transmembrane transporter activity"/>
    <property type="evidence" value="ECO:0007669"/>
    <property type="project" value="TreeGrafter"/>
</dbReference>
<evidence type="ECO:0000313" key="4">
    <source>
        <dbReference type="EMBL" id="OWF56686.1"/>
    </source>
</evidence>
<feature type="transmembrane region" description="Helical" evidence="2">
    <location>
        <begin position="364"/>
        <end position="388"/>
    </location>
</feature>
<feature type="transmembrane region" description="Helical" evidence="2">
    <location>
        <begin position="170"/>
        <end position="190"/>
    </location>
</feature>
<evidence type="ECO:0000256" key="1">
    <source>
        <dbReference type="ARBA" id="ARBA00004141"/>
    </source>
</evidence>
<dbReference type="STRING" id="6573.A0A210R708"/>
<dbReference type="SUPFAM" id="SSF103473">
    <property type="entry name" value="MFS general substrate transporter"/>
    <property type="match status" value="1"/>
</dbReference>
<dbReference type="InterPro" id="IPR036259">
    <property type="entry name" value="MFS_trans_sf"/>
</dbReference>
<proteinExistence type="predicted"/>
<dbReference type="Pfam" id="PF07690">
    <property type="entry name" value="MFS_1"/>
    <property type="match status" value="2"/>
</dbReference>
<keyword evidence="2" id="KW-1133">Transmembrane helix</keyword>
<dbReference type="GO" id="GO:0016020">
    <property type="term" value="C:membrane"/>
    <property type="evidence" value="ECO:0007669"/>
    <property type="project" value="UniProtKB-SubCell"/>
</dbReference>
<feature type="transmembrane region" description="Helical" evidence="2">
    <location>
        <begin position="521"/>
        <end position="544"/>
    </location>
</feature>
<feature type="transmembrane region" description="Helical" evidence="2">
    <location>
        <begin position="432"/>
        <end position="450"/>
    </location>
</feature>
<name>A0A210R708_MIZYE</name>
<dbReference type="OrthoDB" id="6499973at2759"/>
<sequence>MEDGDDVPVDQGWAWVVLAASTVINIIYSGILKSFGIFFIEILDVYGGTVSTTSLISGLQFTVYCTANLPVLMILLRYQSVRTCQLIGIIISTLAYALSSLTSRLDILILCQSVLNGLSIALIVPTGIVQVGRYFRKHIGLANGVLMAGLSLGGLVMPSLIQLIVQEYTLHGALLLTSAIVLNALPAAVLQRPPEFYRRLYKIKWKQRLATSQEMISCESENTNNVNEMDLLVGTKNKNKLGYQISTSETKLSTLHSKRATRREKDVTLTSNSMPELLHSQHQTRHKKDIHFQKVTDINEFRHFSSMSAFECASVPNLSLSPERRSKEQAKSDLGSEDWLTVSCIPTVIASCKESGRILLKNKIFLIFVAFYTTGTISNETVTIYLPPHAKETGIESSNIAWLISIHSVCDFLGRVLCGYLADLRWMKKHNLILVSQVVTALLPQFIYLYDTFFKLAIFAALFGLMSGVVFAISSPVLKDIVNEEHFASAIAVAIFVKGAVLGGMIPLLGYLRDLTGTYHVTFHCMGATSVLAVCVLILFAIVISKHSP</sequence>
<organism evidence="4 5">
    <name type="scientific">Mizuhopecten yessoensis</name>
    <name type="common">Japanese scallop</name>
    <name type="synonym">Patinopecten yessoensis</name>
    <dbReference type="NCBI Taxonomy" id="6573"/>
    <lineage>
        <taxon>Eukaryota</taxon>
        <taxon>Metazoa</taxon>
        <taxon>Spiralia</taxon>
        <taxon>Lophotrochozoa</taxon>
        <taxon>Mollusca</taxon>
        <taxon>Bivalvia</taxon>
        <taxon>Autobranchia</taxon>
        <taxon>Pteriomorphia</taxon>
        <taxon>Pectinida</taxon>
        <taxon>Pectinoidea</taxon>
        <taxon>Pectinidae</taxon>
        <taxon>Mizuhopecten</taxon>
    </lineage>
</organism>
<dbReference type="Gene3D" id="1.20.1250.20">
    <property type="entry name" value="MFS general substrate transporter like domains"/>
    <property type="match status" value="2"/>
</dbReference>
<keyword evidence="5" id="KW-1185">Reference proteome</keyword>
<feature type="transmembrane region" description="Helical" evidence="2">
    <location>
        <begin position="12"/>
        <end position="32"/>
    </location>
</feature>
<comment type="caution">
    <text evidence="4">The sequence shown here is derived from an EMBL/GenBank/DDBJ whole genome shotgun (WGS) entry which is preliminary data.</text>
</comment>
<dbReference type="Proteomes" id="UP000242188">
    <property type="component" value="Unassembled WGS sequence"/>
</dbReference>